<dbReference type="Pfam" id="PF02371">
    <property type="entry name" value="Transposase_20"/>
    <property type="match status" value="1"/>
</dbReference>
<dbReference type="GO" id="GO:0006313">
    <property type="term" value="P:DNA transposition"/>
    <property type="evidence" value="ECO:0007669"/>
    <property type="project" value="InterPro"/>
</dbReference>
<dbReference type="OrthoDB" id="8261795at2"/>
<name>A0A1M5FUR0_LOKAT</name>
<dbReference type="STRING" id="366533.SAMN05444339_1265"/>
<sequence>MKNMMIGVDLAKNVFQVHGALPTGEVQFRKKLTRKQFPAFMAQQRPGMVIFEACGSAHFWAREMEVLGHEVKLIAPQYVQPFVKRQKNDAADAEAIVIAARQPEMRFVDLKTVEQQSCAAVFRGRERLVHQRTADVNALRALLYEHGYVFPVGMSHLNRMTALVEDETVNLHALIRAECLDLLVQIAEKTARIIERTTKLKTLATQSDRARRLQTMPGVGPLTAVAVEAFVPDMAQFKTGRDFAAWLGLVPKQHSSGGKERLGRMTKAGQADIRRLLIIGAMSRLNWLGRRTIVEGSWLSRMLTRKPKMLVAIALANKMARQIWAMLTKNEDYRDPAMAVAA</sequence>
<organism evidence="3 4">
    <name type="scientific">Loktanella atrilutea</name>
    <dbReference type="NCBI Taxonomy" id="366533"/>
    <lineage>
        <taxon>Bacteria</taxon>
        <taxon>Pseudomonadati</taxon>
        <taxon>Pseudomonadota</taxon>
        <taxon>Alphaproteobacteria</taxon>
        <taxon>Rhodobacterales</taxon>
        <taxon>Roseobacteraceae</taxon>
        <taxon>Loktanella</taxon>
    </lineage>
</organism>
<evidence type="ECO:0000259" key="1">
    <source>
        <dbReference type="Pfam" id="PF01548"/>
    </source>
</evidence>
<dbReference type="Proteomes" id="UP000183987">
    <property type="component" value="Unassembled WGS sequence"/>
</dbReference>
<dbReference type="PANTHER" id="PTHR33055:SF3">
    <property type="entry name" value="PUTATIVE TRANSPOSASE FOR IS117-RELATED"/>
    <property type="match status" value="1"/>
</dbReference>
<dbReference type="PANTHER" id="PTHR33055">
    <property type="entry name" value="TRANSPOSASE FOR INSERTION SEQUENCE ELEMENT IS1111A"/>
    <property type="match status" value="1"/>
</dbReference>
<reference evidence="4" key="1">
    <citation type="submission" date="2016-11" db="EMBL/GenBank/DDBJ databases">
        <authorList>
            <person name="Varghese N."/>
            <person name="Submissions S."/>
        </authorList>
    </citation>
    <scope>NUCLEOTIDE SEQUENCE [LARGE SCALE GENOMIC DNA]</scope>
    <source>
        <strain evidence="4">DSM 29326</strain>
    </source>
</reference>
<dbReference type="GO" id="GO:0004803">
    <property type="term" value="F:transposase activity"/>
    <property type="evidence" value="ECO:0007669"/>
    <property type="project" value="InterPro"/>
</dbReference>
<feature type="domain" description="Transposase IS116/IS110/IS902 C-terminal" evidence="2">
    <location>
        <begin position="210"/>
        <end position="286"/>
    </location>
</feature>
<dbReference type="InterPro" id="IPR002525">
    <property type="entry name" value="Transp_IS110-like_N"/>
</dbReference>
<dbReference type="RefSeq" id="WP_072858989.1">
    <property type="nucleotide sequence ID" value="NZ_FQUE01000026.1"/>
</dbReference>
<evidence type="ECO:0000313" key="3">
    <source>
        <dbReference type="EMBL" id="SHF95290.1"/>
    </source>
</evidence>
<dbReference type="NCBIfam" id="NF033542">
    <property type="entry name" value="transpos_IS110"/>
    <property type="match status" value="1"/>
</dbReference>
<proteinExistence type="predicted"/>
<dbReference type="InterPro" id="IPR003346">
    <property type="entry name" value="Transposase_20"/>
</dbReference>
<evidence type="ECO:0000313" key="4">
    <source>
        <dbReference type="Proteomes" id="UP000183987"/>
    </source>
</evidence>
<evidence type="ECO:0000259" key="2">
    <source>
        <dbReference type="Pfam" id="PF02371"/>
    </source>
</evidence>
<gene>
    <name evidence="3" type="ORF">SAMN05444339_1265</name>
</gene>
<protein>
    <submittedName>
        <fullName evidence="3">Transposase</fullName>
    </submittedName>
</protein>
<dbReference type="InterPro" id="IPR047650">
    <property type="entry name" value="Transpos_IS110"/>
</dbReference>
<dbReference type="AlphaFoldDB" id="A0A1M5FUR0"/>
<accession>A0A1M5FUR0</accession>
<keyword evidence="4" id="KW-1185">Reference proteome</keyword>
<dbReference type="Pfam" id="PF01548">
    <property type="entry name" value="DEDD_Tnp_IS110"/>
    <property type="match status" value="1"/>
</dbReference>
<dbReference type="EMBL" id="FQUE01000026">
    <property type="protein sequence ID" value="SHF95290.1"/>
    <property type="molecule type" value="Genomic_DNA"/>
</dbReference>
<feature type="domain" description="Transposase IS110-like N-terminal" evidence="1">
    <location>
        <begin position="6"/>
        <end position="145"/>
    </location>
</feature>
<dbReference type="GO" id="GO:0003677">
    <property type="term" value="F:DNA binding"/>
    <property type="evidence" value="ECO:0007669"/>
    <property type="project" value="InterPro"/>
</dbReference>